<dbReference type="Pfam" id="PF13546">
    <property type="entry name" value="DDE_5"/>
    <property type="match status" value="1"/>
</dbReference>
<accession>A0ABV9BBY0</accession>
<dbReference type="PANTHER" id="PTHR33627:SF1">
    <property type="entry name" value="TRANSPOSASE"/>
    <property type="match status" value="1"/>
</dbReference>
<dbReference type="EMBL" id="JBHSFS010000001">
    <property type="protein sequence ID" value="MFC4511773.1"/>
    <property type="molecule type" value="Genomic_DNA"/>
</dbReference>
<evidence type="ECO:0000259" key="1">
    <source>
        <dbReference type="Pfam" id="PF13546"/>
    </source>
</evidence>
<dbReference type="InterPro" id="IPR039365">
    <property type="entry name" value="IS701-like"/>
</dbReference>
<feature type="domain" description="Transposase IS701-like DDE" evidence="1">
    <location>
        <begin position="24"/>
        <end position="242"/>
    </location>
</feature>
<comment type="caution">
    <text evidence="2">The sequence shown here is derived from an EMBL/GenBank/DDBJ whole genome shotgun (WGS) entry which is preliminary data.</text>
</comment>
<organism evidence="2 3">
    <name type="scientific">Streptomyces ehimensis</name>
    <dbReference type="NCBI Taxonomy" id="68195"/>
    <lineage>
        <taxon>Bacteria</taxon>
        <taxon>Bacillati</taxon>
        <taxon>Actinomycetota</taxon>
        <taxon>Actinomycetes</taxon>
        <taxon>Kitasatosporales</taxon>
        <taxon>Streptomycetaceae</taxon>
        <taxon>Streptomyces</taxon>
    </lineage>
</organism>
<sequence>MAVHHSTRPFTPGTASLVSFAEEVFGYLPRADQRRWAHAYLEGLLTTPGKKTVRRLAAAVSASPTASQSLHQFVNASPWDWGPALRSLAHWTLRRTVPRAWTIGTVVVPKRGESSVGVHRRFDPASGRTVNCQFGVGIFLSTDTEPVPLGWRILLPSRWTDDDTLRERARIPESSVGDRPASAQVLDLVHTLHSRTAATPLPVVADMSSCTEAASLIRGLDRAGCDFVVAVPPALAVLPGGRPRGDGQDAPVPVRRLVYQGDGFGEVPAPLGAPGAAPAGQPRRLLNALVRLPERPGARTGTTTPPAYRAFARRVPGRQADEPVWVTNLTRHSAEELVALTGHHARTTGALRTLEDDFGLRDFEGRSFPGWHHHMTLVSAAFAYSRLADAATATAARVDRPLAVVRSA</sequence>
<dbReference type="InterPro" id="IPR038721">
    <property type="entry name" value="IS701-like_DDE_dom"/>
</dbReference>
<proteinExistence type="predicted"/>
<keyword evidence="3" id="KW-1185">Reference proteome</keyword>
<reference evidence="3" key="1">
    <citation type="journal article" date="2019" name="Int. J. Syst. Evol. Microbiol.">
        <title>The Global Catalogue of Microorganisms (GCM) 10K type strain sequencing project: providing services to taxonomists for standard genome sequencing and annotation.</title>
        <authorList>
            <consortium name="The Broad Institute Genomics Platform"/>
            <consortium name="The Broad Institute Genome Sequencing Center for Infectious Disease"/>
            <person name="Wu L."/>
            <person name="Ma J."/>
        </authorList>
    </citation>
    <scope>NUCLEOTIDE SEQUENCE [LARGE SCALE GENOMIC DNA]</scope>
    <source>
        <strain evidence="3">CECT 8064</strain>
    </source>
</reference>
<evidence type="ECO:0000313" key="2">
    <source>
        <dbReference type="EMBL" id="MFC4511773.1"/>
    </source>
</evidence>
<dbReference type="PANTHER" id="PTHR33627">
    <property type="entry name" value="TRANSPOSASE"/>
    <property type="match status" value="1"/>
</dbReference>
<name>A0ABV9BBY0_9ACTN</name>
<evidence type="ECO:0000313" key="3">
    <source>
        <dbReference type="Proteomes" id="UP001595990"/>
    </source>
</evidence>
<dbReference type="Proteomes" id="UP001595990">
    <property type="component" value="Unassembled WGS sequence"/>
</dbReference>
<dbReference type="RefSeq" id="WP_358219162.1">
    <property type="nucleotide sequence ID" value="NZ_JBHSFS010000001.1"/>
</dbReference>
<gene>
    <name evidence="2" type="ORF">ACFPEN_02365</name>
</gene>
<protein>
    <submittedName>
        <fullName evidence="2">IS701 family transposase</fullName>
    </submittedName>
</protein>